<dbReference type="PROSITE" id="PS50808">
    <property type="entry name" value="ZF_BED"/>
    <property type="match status" value="1"/>
</dbReference>
<evidence type="ECO:0000256" key="3">
    <source>
        <dbReference type="ARBA" id="ARBA00022833"/>
    </source>
</evidence>
<evidence type="ECO:0000256" key="5">
    <source>
        <dbReference type="SAM" id="MobiDB-lite"/>
    </source>
</evidence>
<accession>A0A4C1U2I9</accession>
<evidence type="ECO:0000256" key="2">
    <source>
        <dbReference type="ARBA" id="ARBA00022771"/>
    </source>
</evidence>
<dbReference type="SUPFAM" id="SSF57667">
    <property type="entry name" value="beta-beta-alpha zinc fingers"/>
    <property type="match status" value="1"/>
</dbReference>
<sequence>MSPINKKSAIWEYYEICSENNKLANCLLCSSKISKGVEGKKVTTTSLKNHLKSKHAEQYATLTNVPSTSGSNKSGTSTSTDSKIPAVPGTSRSRDRELTLKETSERKLLWDINDPKSIKYHYLIGEMIALDNEPLSLVERVGFQRLMATAVPLSTWSNLHDRESCS</sequence>
<protein>
    <submittedName>
        <fullName evidence="7">Zinc finger BED domain-containing protein 4</fullName>
    </submittedName>
</protein>
<dbReference type="GO" id="GO:0005634">
    <property type="term" value="C:nucleus"/>
    <property type="evidence" value="ECO:0007669"/>
    <property type="project" value="TreeGrafter"/>
</dbReference>
<dbReference type="GO" id="GO:0008270">
    <property type="term" value="F:zinc ion binding"/>
    <property type="evidence" value="ECO:0007669"/>
    <property type="project" value="UniProtKB-KW"/>
</dbReference>
<comment type="caution">
    <text evidence="7">The sequence shown here is derived from an EMBL/GenBank/DDBJ whole genome shotgun (WGS) entry which is preliminary data.</text>
</comment>
<dbReference type="InterPro" id="IPR036236">
    <property type="entry name" value="Znf_C2H2_sf"/>
</dbReference>
<gene>
    <name evidence="7" type="primary">ZBED4</name>
    <name evidence="7" type="ORF">EVAR_78910_1</name>
</gene>
<evidence type="ECO:0000256" key="1">
    <source>
        <dbReference type="ARBA" id="ARBA00022723"/>
    </source>
</evidence>
<keyword evidence="3" id="KW-0862">Zinc</keyword>
<feature type="domain" description="BED-type" evidence="6">
    <location>
        <begin position="5"/>
        <end position="62"/>
    </location>
</feature>
<keyword evidence="1" id="KW-0479">Metal-binding</keyword>
<dbReference type="STRING" id="151549.A0A4C1U2I9"/>
<dbReference type="Proteomes" id="UP000299102">
    <property type="component" value="Unassembled WGS sequence"/>
</dbReference>
<keyword evidence="2 4" id="KW-0863">Zinc-finger</keyword>
<evidence type="ECO:0000313" key="7">
    <source>
        <dbReference type="EMBL" id="GBP20531.1"/>
    </source>
</evidence>
<dbReference type="AlphaFoldDB" id="A0A4C1U2I9"/>
<reference evidence="7 8" key="1">
    <citation type="journal article" date="2019" name="Commun. Biol.">
        <title>The bagworm genome reveals a unique fibroin gene that provides high tensile strength.</title>
        <authorList>
            <person name="Kono N."/>
            <person name="Nakamura H."/>
            <person name="Ohtoshi R."/>
            <person name="Tomita M."/>
            <person name="Numata K."/>
            <person name="Arakawa K."/>
        </authorList>
    </citation>
    <scope>NUCLEOTIDE SEQUENCE [LARGE SCALE GENOMIC DNA]</scope>
</reference>
<dbReference type="PANTHER" id="PTHR47241">
    <property type="entry name" value="FINGER PROTEIN, PUTATIVE-RELATED"/>
    <property type="match status" value="1"/>
</dbReference>
<evidence type="ECO:0000313" key="8">
    <source>
        <dbReference type="Proteomes" id="UP000299102"/>
    </source>
</evidence>
<organism evidence="7 8">
    <name type="scientific">Eumeta variegata</name>
    <name type="common">Bagworm moth</name>
    <name type="synonym">Eumeta japonica</name>
    <dbReference type="NCBI Taxonomy" id="151549"/>
    <lineage>
        <taxon>Eukaryota</taxon>
        <taxon>Metazoa</taxon>
        <taxon>Ecdysozoa</taxon>
        <taxon>Arthropoda</taxon>
        <taxon>Hexapoda</taxon>
        <taxon>Insecta</taxon>
        <taxon>Pterygota</taxon>
        <taxon>Neoptera</taxon>
        <taxon>Endopterygota</taxon>
        <taxon>Lepidoptera</taxon>
        <taxon>Glossata</taxon>
        <taxon>Ditrysia</taxon>
        <taxon>Tineoidea</taxon>
        <taxon>Psychidae</taxon>
        <taxon>Oiketicinae</taxon>
        <taxon>Eumeta</taxon>
    </lineage>
</organism>
<name>A0A4C1U2I9_EUMVA</name>
<keyword evidence="8" id="KW-1185">Reference proteome</keyword>
<evidence type="ECO:0000259" key="6">
    <source>
        <dbReference type="PROSITE" id="PS50808"/>
    </source>
</evidence>
<proteinExistence type="predicted"/>
<feature type="compositionally biased region" description="Low complexity" evidence="5">
    <location>
        <begin position="67"/>
        <end position="83"/>
    </location>
</feature>
<dbReference type="GO" id="GO:0003677">
    <property type="term" value="F:DNA binding"/>
    <property type="evidence" value="ECO:0007669"/>
    <property type="project" value="InterPro"/>
</dbReference>
<evidence type="ECO:0000256" key="4">
    <source>
        <dbReference type="PROSITE-ProRule" id="PRU00027"/>
    </source>
</evidence>
<dbReference type="InterPro" id="IPR003656">
    <property type="entry name" value="Znf_BED"/>
</dbReference>
<dbReference type="Pfam" id="PF02892">
    <property type="entry name" value="zf-BED"/>
    <property type="match status" value="1"/>
</dbReference>
<feature type="region of interest" description="Disordered" evidence="5">
    <location>
        <begin position="58"/>
        <end position="98"/>
    </location>
</feature>
<dbReference type="InterPro" id="IPR052865">
    <property type="entry name" value="Zinc_finger_BED"/>
</dbReference>
<dbReference type="SMART" id="SM00614">
    <property type="entry name" value="ZnF_BED"/>
    <property type="match status" value="1"/>
</dbReference>
<dbReference type="EMBL" id="BGZK01000119">
    <property type="protein sequence ID" value="GBP20531.1"/>
    <property type="molecule type" value="Genomic_DNA"/>
</dbReference>
<dbReference type="OrthoDB" id="117690at2759"/>
<dbReference type="PANTHER" id="PTHR47241:SF1">
    <property type="entry name" value="BED-TYPE DOMAIN-CONTAINING PROTEIN"/>
    <property type="match status" value="1"/>
</dbReference>